<evidence type="ECO:0000256" key="1">
    <source>
        <dbReference type="ARBA" id="ARBA00004162"/>
    </source>
</evidence>
<feature type="transmembrane region" description="Helical" evidence="8">
    <location>
        <begin position="12"/>
        <end position="31"/>
    </location>
</feature>
<evidence type="ECO:0000313" key="9">
    <source>
        <dbReference type="EMBL" id="PQJ29552.1"/>
    </source>
</evidence>
<gene>
    <name evidence="9" type="ORF">BSZ32_14330</name>
</gene>
<keyword evidence="4 7" id="KW-0812">Transmembrane</keyword>
<evidence type="ECO:0000256" key="7">
    <source>
        <dbReference type="RuleBase" id="RU003879"/>
    </source>
</evidence>
<comment type="subcellular location">
    <subcellularLocation>
        <location evidence="1">Cell membrane</location>
        <topology evidence="1">Single-pass membrane protein</topology>
    </subcellularLocation>
    <subcellularLocation>
        <location evidence="7">Cell membrane</location>
        <topology evidence="7">Single-pass type II membrane protein</topology>
    </subcellularLocation>
</comment>
<sequence>MQFYRPRKPIPAIPIVSLIDILVILLIFFIVTMQPKQKRTILDISMPVVGDMPTKQVMDVRTVLALSKEGEITLDSVKVHHDLLVDYLIEIKRQNRKLELEMDKQVRLEQMIMISEALTKAGFEANLPTRVRDTKQITDS</sequence>
<comment type="similarity">
    <text evidence="2 7">Belongs to the ExbD/TolR family.</text>
</comment>
<keyword evidence="6 8" id="KW-0472">Membrane</keyword>
<evidence type="ECO:0000256" key="5">
    <source>
        <dbReference type="ARBA" id="ARBA00022989"/>
    </source>
</evidence>
<dbReference type="Pfam" id="PF02472">
    <property type="entry name" value="ExbD"/>
    <property type="match status" value="1"/>
</dbReference>
<dbReference type="PANTHER" id="PTHR30558">
    <property type="entry name" value="EXBD MEMBRANE COMPONENT OF PMF-DRIVEN MACROMOLECULE IMPORT SYSTEM"/>
    <property type="match status" value="1"/>
</dbReference>
<dbReference type="GO" id="GO:0022857">
    <property type="term" value="F:transmembrane transporter activity"/>
    <property type="evidence" value="ECO:0007669"/>
    <property type="project" value="InterPro"/>
</dbReference>
<accession>A0A2S7U5F0</accession>
<dbReference type="RefSeq" id="WP_105044053.1">
    <property type="nucleotide sequence ID" value="NZ_MQWA01000001.1"/>
</dbReference>
<keyword evidence="5 8" id="KW-1133">Transmembrane helix</keyword>
<dbReference type="AlphaFoldDB" id="A0A2S7U5F0"/>
<dbReference type="OrthoDB" id="194515at2"/>
<dbReference type="GO" id="GO:0015031">
    <property type="term" value="P:protein transport"/>
    <property type="evidence" value="ECO:0007669"/>
    <property type="project" value="UniProtKB-KW"/>
</dbReference>
<reference evidence="9 10" key="1">
    <citation type="submission" date="2016-12" db="EMBL/GenBank/DDBJ databases">
        <title>Study of bacterial adaptation to deep sea.</title>
        <authorList>
            <person name="Song J."/>
            <person name="Yoshizawa S."/>
            <person name="Kogure K."/>
        </authorList>
    </citation>
    <scope>NUCLEOTIDE SEQUENCE [LARGE SCALE GENOMIC DNA]</scope>
    <source>
        <strain evidence="9 10">SAORIC-165</strain>
    </source>
</reference>
<evidence type="ECO:0000256" key="4">
    <source>
        <dbReference type="ARBA" id="ARBA00022692"/>
    </source>
</evidence>
<keyword evidence="7" id="KW-0653">Protein transport</keyword>
<keyword evidence="3" id="KW-1003">Cell membrane</keyword>
<comment type="caution">
    <text evidence="9">The sequence shown here is derived from an EMBL/GenBank/DDBJ whole genome shotgun (WGS) entry which is preliminary data.</text>
</comment>
<evidence type="ECO:0000256" key="2">
    <source>
        <dbReference type="ARBA" id="ARBA00005811"/>
    </source>
</evidence>
<dbReference type="InterPro" id="IPR003400">
    <property type="entry name" value="ExbD"/>
</dbReference>
<keyword evidence="10" id="KW-1185">Reference proteome</keyword>
<protein>
    <recommendedName>
        <fullName evidence="11">Biopolymer transporter ExbD</fullName>
    </recommendedName>
</protein>
<evidence type="ECO:0000256" key="6">
    <source>
        <dbReference type="ARBA" id="ARBA00023136"/>
    </source>
</evidence>
<dbReference type="Proteomes" id="UP000239907">
    <property type="component" value="Unassembled WGS sequence"/>
</dbReference>
<organism evidence="9 10">
    <name type="scientific">Rubritalea profundi</name>
    <dbReference type="NCBI Taxonomy" id="1658618"/>
    <lineage>
        <taxon>Bacteria</taxon>
        <taxon>Pseudomonadati</taxon>
        <taxon>Verrucomicrobiota</taxon>
        <taxon>Verrucomicrobiia</taxon>
        <taxon>Verrucomicrobiales</taxon>
        <taxon>Rubritaleaceae</taxon>
        <taxon>Rubritalea</taxon>
    </lineage>
</organism>
<proteinExistence type="inferred from homology"/>
<dbReference type="GO" id="GO:0005886">
    <property type="term" value="C:plasma membrane"/>
    <property type="evidence" value="ECO:0007669"/>
    <property type="project" value="UniProtKB-SubCell"/>
</dbReference>
<evidence type="ECO:0008006" key="11">
    <source>
        <dbReference type="Google" id="ProtNLM"/>
    </source>
</evidence>
<dbReference type="EMBL" id="MQWA01000001">
    <property type="protein sequence ID" value="PQJ29552.1"/>
    <property type="molecule type" value="Genomic_DNA"/>
</dbReference>
<evidence type="ECO:0000256" key="8">
    <source>
        <dbReference type="SAM" id="Phobius"/>
    </source>
</evidence>
<evidence type="ECO:0000313" key="10">
    <source>
        <dbReference type="Proteomes" id="UP000239907"/>
    </source>
</evidence>
<keyword evidence="7" id="KW-0813">Transport</keyword>
<evidence type="ECO:0000256" key="3">
    <source>
        <dbReference type="ARBA" id="ARBA00022475"/>
    </source>
</evidence>
<name>A0A2S7U5F0_9BACT</name>